<keyword evidence="3" id="KW-1185">Reference proteome</keyword>
<dbReference type="Pfam" id="PF13487">
    <property type="entry name" value="HD_5"/>
    <property type="match status" value="1"/>
</dbReference>
<dbReference type="InterPro" id="IPR003607">
    <property type="entry name" value="HD/PDEase_dom"/>
</dbReference>
<protein>
    <submittedName>
        <fullName evidence="2">HD-GYP domain-containing protein</fullName>
    </submittedName>
</protein>
<name>A0A939DGK9_9GAMM</name>
<dbReference type="GO" id="GO:0008081">
    <property type="term" value="F:phosphoric diester hydrolase activity"/>
    <property type="evidence" value="ECO:0007669"/>
    <property type="project" value="UniProtKB-ARBA"/>
</dbReference>
<dbReference type="PANTHER" id="PTHR43155:SF2">
    <property type="entry name" value="CYCLIC DI-GMP PHOSPHODIESTERASE PA4108"/>
    <property type="match status" value="1"/>
</dbReference>
<dbReference type="SUPFAM" id="SSF109604">
    <property type="entry name" value="HD-domain/PDEase-like"/>
    <property type="match status" value="1"/>
</dbReference>
<dbReference type="EMBL" id="JAFKCZ010000010">
    <property type="protein sequence ID" value="MBN7797839.1"/>
    <property type="molecule type" value="Genomic_DNA"/>
</dbReference>
<dbReference type="Proteomes" id="UP000664303">
    <property type="component" value="Unassembled WGS sequence"/>
</dbReference>
<evidence type="ECO:0000313" key="2">
    <source>
        <dbReference type="EMBL" id="MBN7797839.1"/>
    </source>
</evidence>
<dbReference type="RefSeq" id="WP_206561285.1">
    <property type="nucleotide sequence ID" value="NZ_JAFKCZ010000010.1"/>
</dbReference>
<accession>A0A939DGK9</accession>
<evidence type="ECO:0000259" key="1">
    <source>
        <dbReference type="PROSITE" id="PS51832"/>
    </source>
</evidence>
<dbReference type="PROSITE" id="PS51832">
    <property type="entry name" value="HD_GYP"/>
    <property type="match status" value="1"/>
</dbReference>
<reference evidence="2" key="1">
    <citation type="submission" date="2021-02" db="EMBL/GenBank/DDBJ databases">
        <title>PHA producing bacteria isolated from coastal sediment in Guangdong, Shenzhen.</title>
        <authorList>
            <person name="Zheng W."/>
            <person name="Yu S."/>
            <person name="Huang Y."/>
        </authorList>
    </citation>
    <scope>NUCLEOTIDE SEQUENCE</scope>
    <source>
        <strain evidence="2">TN14-10</strain>
    </source>
</reference>
<sequence>MLSTIKIYTTDLELGMFVSGLDRSWLDTPFAVQGFRLESHAQIEQLQDYCQYVLVDTLKSYQPEQALQSKLRNTRRRLPAERIFQGRDLRIYRDDSDFFQEQPLAEAALESLVDDLLDVYDKVSHGGNIDQIQLKRSVEPLIGSISRNPDACLWVARLKQHDEYSYHKALAVAIWSVSLGRELGLPRRDLRSLAMGGMLMDIGKLRVPTAVLRAERPLTGEEKKRVREHVVHGRQILAESGIHNQDVVDMIAYHHERFDGSGYPTGLKRDAIPAVARIAGIVDTYSALTSDRSYARAQSPSRAIRTLYEMRDVKFQAELVEAFIKAVGVYPAGSLVELSSGEVGVVVAESRTRRLRPKVMMLLDSEKRRLGEPRMVDLGLNPAGNDQQPPLVIRKSLQPGAYDIDLAAIELPAN</sequence>
<comment type="caution">
    <text evidence="2">The sequence shown here is derived from an EMBL/GenBank/DDBJ whole genome shotgun (WGS) entry which is preliminary data.</text>
</comment>
<dbReference type="Gene3D" id="1.10.3210.10">
    <property type="entry name" value="Hypothetical protein af1432"/>
    <property type="match status" value="1"/>
</dbReference>
<proteinExistence type="predicted"/>
<dbReference type="CDD" id="cd00077">
    <property type="entry name" value="HDc"/>
    <property type="match status" value="1"/>
</dbReference>
<dbReference type="InterPro" id="IPR021812">
    <property type="entry name" value="DUF3391"/>
</dbReference>
<organism evidence="2 3">
    <name type="scientific">Parahaliea mediterranea</name>
    <dbReference type="NCBI Taxonomy" id="651086"/>
    <lineage>
        <taxon>Bacteria</taxon>
        <taxon>Pseudomonadati</taxon>
        <taxon>Pseudomonadota</taxon>
        <taxon>Gammaproteobacteria</taxon>
        <taxon>Cellvibrionales</taxon>
        <taxon>Halieaceae</taxon>
        <taxon>Parahaliea</taxon>
    </lineage>
</organism>
<gene>
    <name evidence="2" type="ORF">JYP50_14610</name>
</gene>
<feature type="domain" description="HD-GYP" evidence="1">
    <location>
        <begin position="134"/>
        <end position="339"/>
    </location>
</feature>
<dbReference type="Pfam" id="PF11871">
    <property type="entry name" value="DUF3391"/>
    <property type="match status" value="1"/>
</dbReference>
<dbReference type="PANTHER" id="PTHR43155">
    <property type="entry name" value="CYCLIC DI-GMP PHOSPHODIESTERASE PA4108-RELATED"/>
    <property type="match status" value="1"/>
</dbReference>
<evidence type="ECO:0000313" key="3">
    <source>
        <dbReference type="Proteomes" id="UP000664303"/>
    </source>
</evidence>
<dbReference type="InterPro" id="IPR037522">
    <property type="entry name" value="HD_GYP_dom"/>
</dbReference>
<dbReference type="AlphaFoldDB" id="A0A939DGK9"/>